<proteinExistence type="predicted"/>
<dbReference type="Proteomes" id="UP000467322">
    <property type="component" value="Unassembled WGS sequence"/>
</dbReference>
<evidence type="ECO:0000313" key="1">
    <source>
        <dbReference type="EMBL" id="MZR12210.1"/>
    </source>
</evidence>
<evidence type="ECO:0000313" key="2">
    <source>
        <dbReference type="Proteomes" id="UP000467322"/>
    </source>
</evidence>
<sequence>MSSASITMTLAQIPGTDLGVVSSNVIDQNQYAGPWARFSLAVRRSAPTSRRAVQGLPELPVKKSLLALIMESATLRAKRTTVALSTVPPSIDARQCDAASGDSVSKGIPPFERICPT</sequence>
<reference evidence="1 2" key="1">
    <citation type="submission" date="2019-12" db="EMBL/GenBank/DDBJ databases">
        <title>Maritimibacter sp. nov. sp. isolated from sea sand.</title>
        <authorList>
            <person name="Kim J."/>
            <person name="Jeong S.E."/>
            <person name="Jung H.S."/>
            <person name="Jeon C.O."/>
        </authorList>
    </citation>
    <scope>NUCLEOTIDE SEQUENCE [LARGE SCALE GENOMIC DNA]</scope>
    <source>
        <strain evidence="1 2">DP07</strain>
    </source>
</reference>
<dbReference type="EMBL" id="WTUX01000009">
    <property type="protein sequence ID" value="MZR12210.1"/>
    <property type="molecule type" value="Genomic_DNA"/>
</dbReference>
<dbReference type="AlphaFoldDB" id="A0A845LW96"/>
<accession>A0A845LW96</accession>
<comment type="caution">
    <text evidence="1">The sequence shown here is derived from an EMBL/GenBank/DDBJ whole genome shotgun (WGS) entry which is preliminary data.</text>
</comment>
<dbReference type="RefSeq" id="WP_161350333.1">
    <property type="nucleotide sequence ID" value="NZ_WTUX01000009.1"/>
</dbReference>
<organism evidence="1 2">
    <name type="scientific">Maritimibacter harenae</name>
    <dbReference type="NCBI Taxonomy" id="2606218"/>
    <lineage>
        <taxon>Bacteria</taxon>
        <taxon>Pseudomonadati</taxon>
        <taxon>Pseudomonadota</taxon>
        <taxon>Alphaproteobacteria</taxon>
        <taxon>Rhodobacterales</taxon>
        <taxon>Roseobacteraceae</taxon>
        <taxon>Maritimibacter</taxon>
    </lineage>
</organism>
<gene>
    <name evidence="1" type="ORF">GQE99_04180</name>
</gene>
<name>A0A845LW96_9RHOB</name>
<keyword evidence="2" id="KW-1185">Reference proteome</keyword>
<protein>
    <submittedName>
        <fullName evidence="1">Uncharacterized protein</fullName>
    </submittedName>
</protein>